<evidence type="ECO:0000313" key="9">
    <source>
        <dbReference type="Proteomes" id="UP000188603"/>
    </source>
</evidence>
<reference evidence="8 9" key="1">
    <citation type="journal article" date="2015" name="Int. J. Syst. Evol. Microbiol.">
        <title>Novibacillus thermophilus gen. nov., sp. nov., a Gram-staining-negative and moderately thermophilic member of the family Thermoactinomycetaceae.</title>
        <authorList>
            <person name="Yang G."/>
            <person name="Chen J."/>
            <person name="Zhou S."/>
        </authorList>
    </citation>
    <scope>NUCLEOTIDE SEQUENCE [LARGE SCALE GENOMIC DNA]</scope>
    <source>
        <strain evidence="8 9">SG-1</strain>
    </source>
</reference>
<organism evidence="8 9">
    <name type="scientific">Novibacillus thermophilus</name>
    <dbReference type="NCBI Taxonomy" id="1471761"/>
    <lineage>
        <taxon>Bacteria</taxon>
        <taxon>Bacillati</taxon>
        <taxon>Bacillota</taxon>
        <taxon>Bacilli</taxon>
        <taxon>Bacillales</taxon>
        <taxon>Thermoactinomycetaceae</taxon>
        <taxon>Novibacillus</taxon>
    </lineage>
</organism>
<dbReference type="PANTHER" id="PTHR47053">
    <property type="entry name" value="MUREIN DD-ENDOPEPTIDASE MEPH-RELATED"/>
    <property type="match status" value="1"/>
</dbReference>
<comment type="similarity">
    <text evidence="1">Belongs to the peptidase C40 family.</text>
</comment>
<evidence type="ECO:0000256" key="3">
    <source>
        <dbReference type="ARBA" id="ARBA00022801"/>
    </source>
</evidence>
<dbReference type="SUPFAM" id="SSF54001">
    <property type="entry name" value="Cysteine proteinases"/>
    <property type="match status" value="1"/>
</dbReference>
<evidence type="ECO:0000256" key="2">
    <source>
        <dbReference type="ARBA" id="ARBA00022670"/>
    </source>
</evidence>
<feature type="compositionally biased region" description="Pro residues" evidence="5">
    <location>
        <begin position="95"/>
        <end position="109"/>
    </location>
</feature>
<dbReference type="EMBL" id="CP019699">
    <property type="protein sequence ID" value="AQS54981.1"/>
    <property type="molecule type" value="Genomic_DNA"/>
</dbReference>
<dbReference type="InterPro" id="IPR038765">
    <property type="entry name" value="Papain-like_cys_pep_sf"/>
</dbReference>
<dbReference type="GO" id="GO:0006508">
    <property type="term" value="P:proteolysis"/>
    <property type="evidence" value="ECO:0007669"/>
    <property type="project" value="UniProtKB-KW"/>
</dbReference>
<feature type="chain" id="PRO_5013205442" description="NlpC/P60 domain-containing protein" evidence="6">
    <location>
        <begin position="34"/>
        <end position="252"/>
    </location>
</feature>
<dbReference type="Proteomes" id="UP000188603">
    <property type="component" value="Chromosome"/>
</dbReference>
<evidence type="ECO:0000313" key="8">
    <source>
        <dbReference type="EMBL" id="AQS54981.1"/>
    </source>
</evidence>
<dbReference type="InterPro" id="IPR051202">
    <property type="entry name" value="Peptidase_C40"/>
</dbReference>
<dbReference type="KEGG" id="ntr:B0W44_03525"/>
<dbReference type="Pfam" id="PF00877">
    <property type="entry name" value="NLPC_P60"/>
    <property type="match status" value="1"/>
</dbReference>
<dbReference type="GO" id="GO:0008234">
    <property type="term" value="F:cysteine-type peptidase activity"/>
    <property type="evidence" value="ECO:0007669"/>
    <property type="project" value="UniProtKB-KW"/>
</dbReference>
<feature type="signal peptide" evidence="6">
    <location>
        <begin position="1"/>
        <end position="33"/>
    </location>
</feature>
<feature type="region of interest" description="Disordered" evidence="5">
    <location>
        <begin position="53"/>
        <end position="131"/>
    </location>
</feature>
<evidence type="ECO:0000256" key="5">
    <source>
        <dbReference type="SAM" id="MobiDB-lite"/>
    </source>
</evidence>
<dbReference type="PANTHER" id="PTHR47053:SF1">
    <property type="entry name" value="MUREIN DD-ENDOPEPTIDASE MEPH-RELATED"/>
    <property type="match status" value="1"/>
</dbReference>
<dbReference type="Gene3D" id="3.90.1720.10">
    <property type="entry name" value="endopeptidase domain like (from Nostoc punctiforme)"/>
    <property type="match status" value="1"/>
</dbReference>
<protein>
    <recommendedName>
        <fullName evidence="7">NlpC/P60 domain-containing protein</fullName>
    </recommendedName>
</protein>
<evidence type="ECO:0000256" key="6">
    <source>
        <dbReference type="SAM" id="SignalP"/>
    </source>
</evidence>
<dbReference type="RefSeq" id="WP_149026916.1">
    <property type="nucleotide sequence ID" value="NZ_CP019699.1"/>
</dbReference>
<evidence type="ECO:0000256" key="1">
    <source>
        <dbReference type="ARBA" id="ARBA00007074"/>
    </source>
</evidence>
<dbReference type="STRING" id="1471761.B0W44_03525"/>
<proteinExistence type="inferred from homology"/>
<evidence type="ECO:0000256" key="4">
    <source>
        <dbReference type="ARBA" id="ARBA00022807"/>
    </source>
</evidence>
<keyword evidence="2" id="KW-0645">Protease</keyword>
<dbReference type="OrthoDB" id="9813118at2"/>
<feature type="compositionally biased region" description="Low complexity" evidence="5">
    <location>
        <begin position="63"/>
        <end position="77"/>
    </location>
</feature>
<keyword evidence="9" id="KW-1185">Reference proteome</keyword>
<gene>
    <name evidence="8" type="ORF">B0W44_03525</name>
</gene>
<keyword evidence="3" id="KW-0378">Hydrolase</keyword>
<keyword evidence="6" id="KW-0732">Signal</keyword>
<evidence type="ECO:0000259" key="7">
    <source>
        <dbReference type="PROSITE" id="PS51935"/>
    </source>
</evidence>
<name>A0A1U9K4K6_9BACL</name>
<keyword evidence="4" id="KW-0788">Thiol protease</keyword>
<dbReference type="PROSITE" id="PS51935">
    <property type="entry name" value="NLPC_P60"/>
    <property type="match status" value="1"/>
</dbReference>
<dbReference type="AlphaFoldDB" id="A0A1U9K4K6"/>
<accession>A0A1U9K4K6</accession>
<sequence>MFRKKRYKKVMLLSLAFALAISSFSLLSGQAEAASAMDLFKRVYKQATGAEFNGFHSGSKTKQPVQPQPVEVSQPDPVETPQPELPETGSDELPPSEPVQPEPVQPVNPQPVESQPDPEQETEAGHSSVADKIIKTGEKYLGTPYKYGAPYGQTNTFDCSSFTKTVFAENGITLPRSSRQQAQVGTPVSKNNLQKGDLIFTSTSYSSNISHVAIYAGNGKVLHTYGPGGVRYDTFKGSWLDRAFITARRVID</sequence>
<feature type="domain" description="NlpC/P60" evidence="7">
    <location>
        <begin position="127"/>
        <end position="251"/>
    </location>
</feature>
<dbReference type="InterPro" id="IPR000064">
    <property type="entry name" value="NLP_P60_dom"/>
</dbReference>